<name>E0XRZ3_9RHOB</name>
<evidence type="ECO:0000259" key="8">
    <source>
        <dbReference type="PROSITE" id="PS50928"/>
    </source>
</evidence>
<keyword evidence="3" id="KW-1003">Cell membrane</keyword>
<feature type="transmembrane region" description="Helical" evidence="7">
    <location>
        <begin position="57"/>
        <end position="75"/>
    </location>
</feature>
<keyword evidence="5 7" id="KW-1133">Transmembrane helix</keyword>
<dbReference type="EMBL" id="GU474856">
    <property type="protein sequence ID" value="ADI17184.1"/>
    <property type="molecule type" value="Genomic_DNA"/>
</dbReference>
<keyword evidence="6 7" id="KW-0472">Membrane</keyword>
<comment type="similarity">
    <text evidence="7">Belongs to the binding-protein-dependent transport system permease family.</text>
</comment>
<dbReference type="PROSITE" id="PS50928">
    <property type="entry name" value="ABC_TM1"/>
    <property type="match status" value="1"/>
</dbReference>
<reference evidence="9" key="1">
    <citation type="journal article" date="2011" name="Environ. Microbiol.">
        <title>Time-series analyses of Monterey Bay coastal microbial picoplankton using a 'genome proxy' microarray.</title>
        <authorList>
            <person name="Rich V.I."/>
            <person name="Pham V.D."/>
            <person name="Eppley J."/>
            <person name="Shi Y."/>
            <person name="DeLong E.F."/>
        </authorList>
    </citation>
    <scope>NUCLEOTIDE SEQUENCE</scope>
</reference>
<proteinExistence type="inferred from homology"/>
<dbReference type="InterPro" id="IPR000515">
    <property type="entry name" value="MetI-like"/>
</dbReference>
<evidence type="ECO:0000256" key="5">
    <source>
        <dbReference type="ARBA" id="ARBA00022989"/>
    </source>
</evidence>
<dbReference type="GO" id="GO:0055085">
    <property type="term" value="P:transmembrane transport"/>
    <property type="evidence" value="ECO:0007669"/>
    <property type="project" value="InterPro"/>
</dbReference>
<keyword evidence="9" id="KW-0762">Sugar transport</keyword>
<dbReference type="Gene3D" id="1.10.3720.10">
    <property type="entry name" value="MetI-like"/>
    <property type="match status" value="1"/>
</dbReference>
<sequence>MSTEEGDKLHVVTADDISNNKKRLGKFLVWGSAIILAFTLLIQALDTNSYLTIDLETWRPSLYAYVFWAFCLCVSQVLTRGEHGKRVLFVLPAALFVISMVVFPLLFGLVIAFSDWNLSSPDGRTFNGLDNVRQMWGDPFYWNALKNMVWYTIVIIIEYAVAFGLAILLNSQIRARKFFRVAFLLPLMLSPVAVSWMIGKSMLEIRFGPISRFLRWLAAEPSEDLPALLYYPGIYIADLAHWFGWASPSFFGSAGIARTMIMAMDAWTFIPFMMIMILAGLQAIPRELYEASEVDGASRWRQFLEITFPLMLPVSITAVLIRIIFKLKLADIIINITSGGPGGATDSVTSFIFREYRDRSNVGYGTLLAIVYLVIIVIAMTILIKLADRWMKPRY</sequence>
<dbReference type="InterPro" id="IPR035906">
    <property type="entry name" value="MetI-like_sf"/>
</dbReference>
<organism evidence="9">
    <name type="scientific">uncultured Rhodobacterales bacterium HF0070_10D05</name>
    <dbReference type="NCBI Taxonomy" id="710784"/>
    <lineage>
        <taxon>Bacteria</taxon>
        <taxon>Pseudomonadati</taxon>
        <taxon>Pseudomonadota</taxon>
        <taxon>Alphaproteobacteria</taxon>
        <taxon>Rhodobacterales</taxon>
        <taxon>environmental samples</taxon>
    </lineage>
</organism>
<feature type="transmembrane region" description="Helical" evidence="7">
    <location>
        <begin position="87"/>
        <end position="113"/>
    </location>
</feature>
<feature type="transmembrane region" description="Helical" evidence="7">
    <location>
        <begin position="27"/>
        <end position="45"/>
    </location>
</feature>
<feature type="transmembrane region" description="Helical" evidence="7">
    <location>
        <begin position="181"/>
        <end position="199"/>
    </location>
</feature>
<accession>E0XRZ3</accession>
<keyword evidence="2 7" id="KW-0813">Transport</keyword>
<dbReference type="GO" id="GO:0005886">
    <property type="term" value="C:plasma membrane"/>
    <property type="evidence" value="ECO:0007669"/>
    <property type="project" value="UniProtKB-SubCell"/>
</dbReference>
<dbReference type="PANTHER" id="PTHR30193:SF37">
    <property type="entry name" value="INNER MEMBRANE ABC TRANSPORTER PERMEASE PROTEIN YCJO"/>
    <property type="match status" value="1"/>
</dbReference>
<dbReference type="PANTHER" id="PTHR30193">
    <property type="entry name" value="ABC TRANSPORTER PERMEASE PROTEIN"/>
    <property type="match status" value="1"/>
</dbReference>
<comment type="subcellular location">
    <subcellularLocation>
        <location evidence="1 7">Cell membrane</location>
        <topology evidence="1 7">Multi-pass membrane protein</topology>
    </subcellularLocation>
</comment>
<feature type="transmembrane region" description="Helical" evidence="7">
    <location>
        <begin position="228"/>
        <end position="245"/>
    </location>
</feature>
<evidence type="ECO:0000256" key="7">
    <source>
        <dbReference type="RuleBase" id="RU363032"/>
    </source>
</evidence>
<evidence type="ECO:0000256" key="1">
    <source>
        <dbReference type="ARBA" id="ARBA00004651"/>
    </source>
</evidence>
<dbReference type="SUPFAM" id="SSF161098">
    <property type="entry name" value="MetI-like"/>
    <property type="match status" value="1"/>
</dbReference>
<evidence type="ECO:0000256" key="2">
    <source>
        <dbReference type="ARBA" id="ARBA00022448"/>
    </source>
</evidence>
<evidence type="ECO:0000256" key="4">
    <source>
        <dbReference type="ARBA" id="ARBA00022692"/>
    </source>
</evidence>
<feature type="transmembrane region" description="Helical" evidence="7">
    <location>
        <begin position="304"/>
        <end position="325"/>
    </location>
</feature>
<dbReference type="CDD" id="cd06261">
    <property type="entry name" value="TM_PBP2"/>
    <property type="match status" value="1"/>
</dbReference>
<feature type="transmembrane region" description="Helical" evidence="7">
    <location>
        <begin position="148"/>
        <end position="169"/>
    </location>
</feature>
<dbReference type="Pfam" id="PF00528">
    <property type="entry name" value="BPD_transp_1"/>
    <property type="match status" value="1"/>
</dbReference>
<keyword evidence="4 7" id="KW-0812">Transmembrane</keyword>
<evidence type="ECO:0000313" key="9">
    <source>
        <dbReference type="EMBL" id="ADI17184.1"/>
    </source>
</evidence>
<evidence type="ECO:0000256" key="3">
    <source>
        <dbReference type="ARBA" id="ARBA00022475"/>
    </source>
</evidence>
<feature type="transmembrane region" description="Helical" evidence="7">
    <location>
        <begin position="266"/>
        <end position="284"/>
    </location>
</feature>
<dbReference type="InterPro" id="IPR051393">
    <property type="entry name" value="ABC_transporter_permease"/>
</dbReference>
<feature type="transmembrane region" description="Helical" evidence="7">
    <location>
        <begin position="362"/>
        <end position="384"/>
    </location>
</feature>
<dbReference type="AlphaFoldDB" id="E0XRZ3"/>
<evidence type="ECO:0000256" key="6">
    <source>
        <dbReference type="ARBA" id="ARBA00023136"/>
    </source>
</evidence>
<feature type="domain" description="ABC transmembrane type-1" evidence="8">
    <location>
        <begin position="144"/>
        <end position="385"/>
    </location>
</feature>
<protein>
    <submittedName>
        <fullName evidence="9">ABC-type sugar transport systems, permease components</fullName>
    </submittedName>
</protein>